<feature type="region of interest" description="Disordered" evidence="1">
    <location>
        <begin position="1"/>
        <end position="91"/>
    </location>
</feature>
<accession>A0ABP0JPF5</accession>
<evidence type="ECO:0000313" key="2">
    <source>
        <dbReference type="EMBL" id="CAK9016332.1"/>
    </source>
</evidence>
<proteinExistence type="predicted"/>
<protein>
    <submittedName>
        <fullName evidence="2">Uncharacterized protein</fullName>
    </submittedName>
</protein>
<feature type="compositionally biased region" description="Low complexity" evidence="1">
    <location>
        <begin position="16"/>
        <end position="28"/>
    </location>
</feature>
<feature type="non-terminal residue" evidence="2">
    <location>
        <position position="149"/>
    </location>
</feature>
<organism evidence="2 3">
    <name type="scientific">Durusdinium trenchii</name>
    <dbReference type="NCBI Taxonomy" id="1381693"/>
    <lineage>
        <taxon>Eukaryota</taxon>
        <taxon>Sar</taxon>
        <taxon>Alveolata</taxon>
        <taxon>Dinophyceae</taxon>
        <taxon>Suessiales</taxon>
        <taxon>Symbiodiniaceae</taxon>
        <taxon>Durusdinium</taxon>
    </lineage>
</organism>
<keyword evidence="3" id="KW-1185">Reference proteome</keyword>
<dbReference type="EMBL" id="CAXAMN010006061">
    <property type="protein sequence ID" value="CAK9016332.1"/>
    <property type="molecule type" value="Genomic_DNA"/>
</dbReference>
<comment type="caution">
    <text evidence="2">The sequence shown here is derived from an EMBL/GenBank/DDBJ whole genome shotgun (WGS) entry which is preliminary data.</text>
</comment>
<name>A0ABP0JPF5_9DINO</name>
<gene>
    <name evidence="2" type="ORF">CCMP2556_LOCUS12458</name>
</gene>
<sequence>NEGGLSGLPLELAGADEAPGIEPEPIETTGEEVEEENECEPEETVEEEPDEESPAPEERSDMAPKRALRRPAVAPRAPRIRARPAGRVEEMDDWQPAAEVNVWEVNSWSAILVQGLYWDNNAELIGVSKGVEVNSEGTWISLKAHGTTS</sequence>
<dbReference type="Proteomes" id="UP001642484">
    <property type="component" value="Unassembled WGS sequence"/>
</dbReference>
<feature type="non-terminal residue" evidence="2">
    <location>
        <position position="1"/>
    </location>
</feature>
<evidence type="ECO:0000256" key="1">
    <source>
        <dbReference type="SAM" id="MobiDB-lite"/>
    </source>
</evidence>
<evidence type="ECO:0000313" key="3">
    <source>
        <dbReference type="Proteomes" id="UP001642484"/>
    </source>
</evidence>
<feature type="compositionally biased region" description="Acidic residues" evidence="1">
    <location>
        <begin position="29"/>
        <end position="55"/>
    </location>
</feature>
<reference evidence="2 3" key="1">
    <citation type="submission" date="2024-02" db="EMBL/GenBank/DDBJ databases">
        <authorList>
            <person name="Chen Y."/>
            <person name="Shah S."/>
            <person name="Dougan E. K."/>
            <person name="Thang M."/>
            <person name="Chan C."/>
        </authorList>
    </citation>
    <scope>NUCLEOTIDE SEQUENCE [LARGE SCALE GENOMIC DNA]</scope>
</reference>